<dbReference type="EMBL" id="JACRUO010000001">
    <property type="protein sequence ID" value="MBD3689029.1"/>
    <property type="molecule type" value="Genomic_DNA"/>
</dbReference>
<evidence type="ECO:0000256" key="1">
    <source>
        <dbReference type="SAM" id="Phobius"/>
    </source>
</evidence>
<evidence type="ECO:0000313" key="3">
    <source>
        <dbReference type="Proteomes" id="UP000627538"/>
    </source>
</evidence>
<feature type="transmembrane region" description="Helical" evidence="1">
    <location>
        <begin position="58"/>
        <end position="81"/>
    </location>
</feature>
<gene>
    <name evidence="2" type="ORF">H8R10_02110</name>
</gene>
<organism evidence="2 3">
    <name type="scientific">Nanchangia anserum</name>
    <dbReference type="NCBI Taxonomy" id="2692125"/>
    <lineage>
        <taxon>Bacteria</taxon>
        <taxon>Bacillati</taxon>
        <taxon>Actinomycetota</taxon>
        <taxon>Actinomycetes</taxon>
        <taxon>Actinomycetales</taxon>
        <taxon>Actinomycetaceae</taxon>
        <taxon>Nanchangia</taxon>
    </lineage>
</organism>
<keyword evidence="3" id="KW-1185">Reference proteome</keyword>
<keyword evidence="1" id="KW-0472">Membrane</keyword>
<keyword evidence="1" id="KW-0812">Transmembrane</keyword>
<dbReference type="RefSeq" id="WP_191071107.1">
    <property type="nucleotide sequence ID" value="NZ_CP060506.1"/>
</dbReference>
<feature type="transmembrane region" description="Helical" evidence="1">
    <location>
        <begin position="166"/>
        <end position="184"/>
    </location>
</feature>
<feature type="transmembrane region" description="Helical" evidence="1">
    <location>
        <begin position="134"/>
        <end position="160"/>
    </location>
</feature>
<accession>A0A8I0GFE6</accession>
<feature type="transmembrane region" description="Helical" evidence="1">
    <location>
        <begin position="101"/>
        <end position="127"/>
    </location>
</feature>
<evidence type="ECO:0000313" key="2">
    <source>
        <dbReference type="EMBL" id="MBD3689029.1"/>
    </source>
</evidence>
<keyword evidence="1" id="KW-1133">Transmembrane helix</keyword>
<feature type="transmembrane region" description="Helical" evidence="1">
    <location>
        <begin position="216"/>
        <end position="234"/>
    </location>
</feature>
<dbReference type="AlphaFoldDB" id="A0A8I0GFE6"/>
<proteinExistence type="predicted"/>
<dbReference type="Proteomes" id="UP000627538">
    <property type="component" value="Unassembled WGS sequence"/>
</dbReference>
<name>A0A8I0GFE6_9ACTO</name>
<sequence>MGAAYRRFRSGVRVSWSSSIAFATLGTALVTLIVLPLLDIAFAILMGSDVAAPDLARTGYAAALVAWSLSIASGIVAAIAADRTLGIYLVVHQYRRIDVAYWLSRATMPTLLSLVTGATSIGAVALFSSDTAMLLRVCALVPVVVIVGIAMGIGAAGIGVSLPDPYLGATILGSFVPVFSGVIVPVDLCPAWVRVIATVVPGSGLASSVAEFSAPGLLRDLACALVYAGIGIAFTQRAARALRSGRRFDTL</sequence>
<comment type="caution">
    <text evidence="2">The sequence shown here is derived from an EMBL/GenBank/DDBJ whole genome shotgun (WGS) entry which is preliminary data.</text>
</comment>
<reference evidence="2 3" key="1">
    <citation type="submission" date="2020-08" db="EMBL/GenBank/DDBJ databases">
        <title>Winkia gen. nov., sp. nov., isolated from faeces of the Anser albifrons in China.</title>
        <authorList>
            <person name="Liu Q."/>
        </authorList>
    </citation>
    <scope>NUCLEOTIDE SEQUENCE [LARGE SCALE GENOMIC DNA]</scope>
    <source>
        <strain evidence="2 3">C62</strain>
    </source>
</reference>
<protein>
    <submittedName>
        <fullName evidence="2">ABC transporter</fullName>
    </submittedName>
</protein>
<feature type="transmembrane region" description="Helical" evidence="1">
    <location>
        <begin position="20"/>
        <end position="46"/>
    </location>
</feature>